<comment type="catalytic activity">
    <reaction evidence="1 5">
        <text>[protein]-peptidylproline (omega=180) = [protein]-peptidylproline (omega=0)</text>
        <dbReference type="Rhea" id="RHEA:16237"/>
        <dbReference type="Rhea" id="RHEA-COMP:10747"/>
        <dbReference type="Rhea" id="RHEA-COMP:10748"/>
        <dbReference type="ChEBI" id="CHEBI:83833"/>
        <dbReference type="ChEBI" id="CHEBI:83834"/>
        <dbReference type="EC" id="5.2.1.8"/>
    </reaction>
</comment>
<dbReference type="HOGENOM" id="CLU_098447_0_0_1"/>
<protein>
    <recommendedName>
        <fullName evidence="5">Peptidyl-prolyl cis-trans isomerase</fullName>
        <shortName evidence="5">PPIase</shortName>
        <ecNumber evidence="5">5.2.1.8</ecNumber>
    </recommendedName>
</protein>
<evidence type="ECO:0000256" key="5">
    <source>
        <dbReference type="RuleBase" id="RU363019"/>
    </source>
</evidence>
<organism evidence="8">
    <name type="scientific">Oryza punctata</name>
    <name type="common">Red rice</name>
    <dbReference type="NCBI Taxonomy" id="4537"/>
    <lineage>
        <taxon>Eukaryota</taxon>
        <taxon>Viridiplantae</taxon>
        <taxon>Streptophyta</taxon>
        <taxon>Embryophyta</taxon>
        <taxon>Tracheophyta</taxon>
        <taxon>Spermatophyta</taxon>
        <taxon>Magnoliopsida</taxon>
        <taxon>Liliopsida</taxon>
        <taxon>Poales</taxon>
        <taxon>Poaceae</taxon>
        <taxon>BOP clade</taxon>
        <taxon>Oryzoideae</taxon>
        <taxon>Oryzeae</taxon>
        <taxon>Oryzinae</taxon>
        <taxon>Oryza</taxon>
    </lineage>
</organism>
<comment type="function">
    <text evidence="5">PPIases accelerate the folding of proteins. It catalyzes the cis-trans isomerization of proline imidic peptide bonds in oligopeptides.</text>
</comment>
<keyword evidence="9" id="KW-1185">Reference proteome</keyword>
<evidence type="ECO:0000313" key="8">
    <source>
        <dbReference type="EnsemblPlants" id="OPUNC02G00380.1"/>
    </source>
</evidence>
<dbReference type="FunFam" id="2.40.100.10:FF:000025">
    <property type="entry name" value="Peptidyl-prolyl cis-trans isomerase CYP19-2"/>
    <property type="match status" value="1"/>
</dbReference>
<keyword evidence="4 5" id="KW-0413">Isomerase</keyword>
<evidence type="ECO:0000256" key="2">
    <source>
        <dbReference type="ARBA" id="ARBA00007365"/>
    </source>
</evidence>
<dbReference type="GO" id="GO:0016018">
    <property type="term" value="F:cyclosporin A binding"/>
    <property type="evidence" value="ECO:0007669"/>
    <property type="project" value="TreeGrafter"/>
</dbReference>
<dbReference type="EC" id="5.2.1.8" evidence="5"/>
<dbReference type="AlphaFoldDB" id="A0A0E0JUJ6"/>
<evidence type="ECO:0000256" key="1">
    <source>
        <dbReference type="ARBA" id="ARBA00000971"/>
    </source>
</evidence>
<comment type="similarity">
    <text evidence="2 5">Belongs to the cyclophilin-type PPIase family.</text>
</comment>
<dbReference type="InterPro" id="IPR002130">
    <property type="entry name" value="Cyclophilin-type_PPIase_dom"/>
</dbReference>
<reference evidence="8" key="2">
    <citation type="submission" date="2018-05" db="EMBL/GenBank/DDBJ databases">
        <title>OpunRS2 (Oryza punctata Reference Sequence Version 2).</title>
        <authorList>
            <person name="Zhang J."/>
            <person name="Kudrna D."/>
            <person name="Lee S."/>
            <person name="Talag J."/>
            <person name="Welchert J."/>
            <person name="Wing R.A."/>
        </authorList>
    </citation>
    <scope>NUCLEOTIDE SEQUENCE [LARGE SCALE GENOMIC DNA]</scope>
</reference>
<accession>A0A0E0JUJ6</accession>
<evidence type="ECO:0000256" key="3">
    <source>
        <dbReference type="ARBA" id="ARBA00023110"/>
    </source>
</evidence>
<dbReference type="EnsemblPlants" id="OPUNC02G00380.1">
    <property type="protein sequence ID" value="OPUNC02G00380.1"/>
    <property type="gene ID" value="OPUNC02G00380"/>
</dbReference>
<dbReference type="PROSITE" id="PS50072">
    <property type="entry name" value="CSA_PPIASE_2"/>
    <property type="match status" value="1"/>
</dbReference>
<dbReference type="PANTHER" id="PTHR11071">
    <property type="entry name" value="PEPTIDYL-PROLYL CIS-TRANS ISOMERASE"/>
    <property type="match status" value="1"/>
</dbReference>
<dbReference type="GO" id="GO:0006457">
    <property type="term" value="P:protein folding"/>
    <property type="evidence" value="ECO:0007669"/>
    <property type="project" value="TreeGrafter"/>
</dbReference>
<dbReference type="GO" id="GO:0005737">
    <property type="term" value="C:cytoplasm"/>
    <property type="evidence" value="ECO:0007669"/>
    <property type="project" value="TreeGrafter"/>
</dbReference>
<feature type="region of interest" description="Disordered" evidence="6">
    <location>
        <begin position="36"/>
        <end position="64"/>
    </location>
</feature>
<evidence type="ECO:0000256" key="4">
    <source>
        <dbReference type="ARBA" id="ARBA00023235"/>
    </source>
</evidence>
<sequence>MSTEISVHCYQQPNLFYLLLLGDETTTHLQAQAISKEDGLGTTKPSRVLRPDRRRQAGGPGSRWSCTRTWSPLTAENFRALCTGERGVGVNMKPLHYKGSVFHSIVPEYMWQGGDFVNGNGTGGESIYGKTFPDENFLIPHDRAGLLSMANGSANSNNSQFFICTKPVPWLDGNHVVFGRVTSGFHNVKAIEAAVGSISGTTKVEVKIANCGTIIVGRYCEAKNSAPDNSDQWQHRVPTAKPNQVFI</sequence>
<feature type="domain" description="PPIase cyclophilin-type" evidence="7">
    <location>
        <begin position="71"/>
        <end position="213"/>
    </location>
</feature>
<dbReference type="PRINTS" id="PR00153">
    <property type="entry name" value="CSAPPISMRASE"/>
</dbReference>
<reference evidence="8" key="1">
    <citation type="submission" date="2015-04" db="UniProtKB">
        <authorList>
            <consortium name="EnsemblPlants"/>
        </authorList>
    </citation>
    <scope>IDENTIFICATION</scope>
</reference>
<dbReference type="SUPFAM" id="SSF50891">
    <property type="entry name" value="Cyclophilin-like"/>
    <property type="match status" value="1"/>
</dbReference>
<name>A0A0E0JUJ6_ORYPU</name>
<dbReference type="InterPro" id="IPR029000">
    <property type="entry name" value="Cyclophilin-like_dom_sf"/>
</dbReference>
<dbReference type="Gene3D" id="2.40.100.10">
    <property type="entry name" value="Cyclophilin-like"/>
    <property type="match status" value="1"/>
</dbReference>
<keyword evidence="3 5" id="KW-0697">Rotamase</keyword>
<dbReference type="Proteomes" id="UP000026962">
    <property type="component" value="Chromosome 2"/>
</dbReference>
<evidence type="ECO:0000256" key="6">
    <source>
        <dbReference type="SAM" id="MobiDB-lite"/>
    </source>
</evidence>
<evidence type="ECO:0000259" key="7">
    <source>
        <dbReference type="PROSITE" id="PS50072"/>
    </source>
</evidence>
<dbReference type="Pfam" id="PF00160">
    <property type="entry name" value="Pro_isomerase"/>
    <property type="match status" value="1"/>
</dbReference>
<dbReference type="GO" id="GO:0003755">
    <property type="term" value="F:peptidyl-prolyl cis-trans isomerase activity"/>
    <property type="evidence" value="ECO:0007669"/>
    <property type="project" value="UniProtKB-UniRule"/>
</dbReference>
<dbReference type="Gramene" id="OPUNC02G00380.1">
    <property type="protein sequence ID" value="OPUNC02G00380.1"/>
    <property type="gene ID" value="OPUNC02G00380"/>
</dbReference>
<evidence type="ECO:0000313" key="9">
    <source>
        <dbReference type="Proteomes" id="UP000026962"/>
    </source>
</evidence>
<proteinExistence type="inferred from homology"/>
<dbReference type="PANTHER" id="PTHR11071:SF561">
    <property type="entry name" value="PEPTIDYL-PROLYL CIS-TRANS ISOMERASE D-RELATED"/>
    <property type="match status" value="1"/>
</dbReference>